<dbReference type="GO" id="GO:0001819">
    <property type="term" value="P:positive regulation of cytokine production"/>
    <property type="evidence" value="ECO:0007669"/>
    <property type="project" value="TreeGrafter"/>
</dbReference>
<dbReference type="InterPro" id="IPR020439">
    <property type="entry name" value="IL-15"/>
</dbReference>
<sequence length="142" mass="16361">METFNRIYFGMVIVCVCLPANSNPMPLLDDSDIGDMKKNVICEQDSKFYTPTNIKPECLTAALQCFKDELQTVKHECKDPQNYINRTKGFLEHVISTMKNEEVNSNACSCESYSEEPFPEFLNAMETLVQRFNSKARQNQQR</sequence>
<dbReference type="GO" id="GO:0006955">
    <property type="term" value="P:immune response"/>
    <property type="evidence" value="ECO:0007669"/>
    <property type="project" value="InterPro"/>
</dbReference>
<dbReference type="AlphaFoldDB" id="B2BHG8"/>
<keyword evidence="5" id="KW-0732">Signal</keyword>
<comment type="subcellular location">
    <subcellularLocation>
        <location evidence="1">Secreted</location>
    </subcellularLocation>
</comment>
<evidence type="ECO:0000256" key="1">
    <source>
        <dbReference type="ARBA" id="ARBA00004613"/>
    </source>
</evidence>
<protein>
    <recommendedName>
        <fullName evidence="7">Interleukin</fullName>
    </recommendedName>
</protein>
<dbReference type="GO" id="GO:0042102">
    <property type="term" value="P:positive regulation of T cell proliferation"/>
    <property type="evidence" value="ECO:0007669"/>
    <property type="project" value="TreeGrafter"/>
</dbReference>
<gene>
    <name evidence="8" type="primary">IL-2</name>
</gene>
<dbReference type="GO" id="GO:0050778">
    <property type="term" value="P:positive regulation of immune response"/>
    <property type="evidence" value="ECO:0007669"/>
    <property type="project" value="TreeGrafter"/>
</dbReference>
<keyword evidence="6" id="KW-1015">Disulfide bond</keyword>
<evidence type="ECO:0000256" key="3">
    <source>
        <dbReference type="ARBA" id="ARBA00022514"/>
    </source>
</evidence>
<evidence type="ECO:0000256" key="2">
    <source>
        <dbReference type="ARBA" id="ARBA00006050"/>
    </source>
</evidence>
<dbReference type="PANTHER" id="PTHR14356">
    <property type="entry name" value="INTERLEUKIN-15-RELATED"/>
    <property type="match status" value="1"/>
</dbReference>
<accession>B2BHG8</accession>
<organism evidence="8">
    <name type="scientific">Tetraodon nigroviridis</name>
    <name type="common">Spotted green pufferfish</name>
    <name type="synonym">Chelonodon nigroviridis</name>
    <dbReference type="NCBI Taxonomy" id="99883"/>
    <lineage>
        <taxon>Eukaryota</taxon>
        <taxon>Metazoa</taxon>
        <taxon>Chordata</taxon>
        <taxon>Craniata</taxon>
        <taxon>Vertebrata</taxon>
        <taxon>Euteleostomi</taxon>
        <taxon>Actinopterygii</taxon>
        <taxon>Neopterygii</taxon>
        <taxon>Teleostei</taxon>
        <taxon>Neoteleostei</taxon>
        <taxon>Acanthomorphata</taxon>
        <taxon>Eupercaria</taxon>
        <taxon>Tetraodontiformes</taxon>
        <taxon>Tetradontoidea</taxon>
        <taxon>Tetraodontidae</taxon>
        <taxon>Tetraodon</taxon>
    </lineage>
</organism>
<dbReference type="SUPFAM" id="SSF47266">
    <property type="entry name" value="4-helical cytokines"/>
    <property type="match status" value="1"/>
</dbReference>
<dbReference type="Pfam" id="PF02372">
    <property type="entry name" value="IL15"/>
    <property type="match status" value="1"/>
</dbReference>
<name>B2BHG8_TETNG</name>
<dbReference type="PRINTS" id="PR01930">
    <property type="entry name" value="INTRLEUKIN15"/>
</dbReference>
<dbReference type="GO" id="GO:0005615">
    <property type="term" value="C:extracellular space"/>
    <property type="evidence" value="ECO:0007669"/>
    <property type="project" value="UniProtKB-KW"/>
</dbReference>
<reference evidence="8" key="1">
    <citation type="submission" date="2007-03" db="EMBL/GenBank/DDBJ databases">
        <title>Molecular cloning and characterization of IL-2 from Tetraodon nigroviridis.</title>
        <authorList>
            <person name="Shao J."/>
            <person name="Fang W."/>
            <person name="Xiang L."/>
        </authorList>
    </citation>
    <scope>NUCLEOTIDE SEQUENCE</scope>
</reference>
<dbReference type="InterPro" id="IPR003443">
    <property type="entry name" value="IL-15/IL-21_fam"/>
</dbReference>
<keyword evidence="3 7" id="KW-0202">Cytokine</keyword>
<dbReference type="GO" id="GO:0005125">
    <property type="term" value="F:cytokine activity"/>
    <property type="evidence" value="ECO:0007669"/>
    <property type="project" value="UniProtKB-KW"/>
</dbReference>
<evidence type="ECO:0000313" key="8">
    <source>
        <dbReference type="EMBL" id="ABS44960.1"/>
    </source>
</evidence>
<comment type="similarity">
    <text evidence="2 7">Belongs to the IL-15/IL-21 family.</text>
</comment>
<dbReference type="GO" id="GO:0005126">
    <property type="term" value="F:cytokine receptor binding"/>
    <property type="evidence" value="ECO:0007669"/>
    <property type="project" value="InterPro"/>
</dbReference>
<evidence type="ECO:0000256" key="5">
    <source>
        <dbReference type="ARBA" id="ARBA00022729"/>
    </source>
</evidence>
<proteinExistence type="evidence at transcript level"/>
<dbReference type="EMBL" id="EF513163">
    <property type="protein sequence ID" value="ABS44960.1"/>
    <property type="molecule type" value="mRNA"/>
</dbReference>
<evidence type="ECO:0000256" key="4">
    <source>
        <dbReference type="ARBA" id="ARBA00022525"/>
    </source>
</evidence>
<evidence type="ECO:0000256" key="7">
    <source>
        <dbReference type="RuleBase" id="RU003453"/>
    </source>
</evidence>
<dbReference type="GO" id="GO:0042119">
    <property type="term" value="P:neutrophil activation"/>
    <property type="evidence" value="ECO:0007669"/>
    <property type="project" value="TreeGrafter"/>
</dbReference>
<evidence type="ECO:0000256" key="6">
    <source>
        <dbReference type="ARBA" id="ARBA00023157"/>
    </source>
</evidence>
<dbReference type="InterPro" id="IPR009079">
    <property type="entry name" value="4_helix_cytokine-like_core"/>
</dbReference>
<keyword evidence="4" id="KW-0964">Secreted</keyword>
<dbReference type="PANTHER" id="PTHR14356:SF3">
    <property type="entry name" value="INTERLEUKIN-15"/>
    <property type="match status" value="1"/>
</dbReference>
<dbReference type="Gene3D" id="1.20.1250.70">
    <property type="entry name" value="Interleukin-15/Interleukin-21"/>
    <property type="match status" value="1"/>
</dbReference>